<dbReference type="EMBL" id="LSBH01000008">
    <property type="protein sequence ID" value="OAQ75494.1"/>
    <property type="molecule type" value="Genomic_DNA"/>
</dbReference>
<feature type="region of interest" description="Disordered" evidence="3">
    <location>
        <begin position="592"/>
        <end position="611"/>
    </location>
</feature>
<feature type="repeat" description="ANK" evidence="2">
    <location>
        <begin position="816"/>
        <end position="845"/>
    </location>
</feature>
<feature type="repeat" description="ANK" evidence="2">
    <location>
        <begin position="871"/>
        <end position="903"/>
    </location>
</feature>
<organism evidence="7 8">
    <name type="scientific">Purpureocillium lilacinum</name>
    <name type="common">Paecilomyces lilacinus</name>
    <dbReference type="NCBI Taxonomy" id="33203"/>
    <lineage>
        <taxon>Eukaryota</taxon>
        <taxon>Fungi</taxon>
        <taxon>Dikarya</taxon>
        <taxon>Ascomycota</taxon>
        <taxon>Pezizomycotina</taxon>
        <taxon>Sordariomycetes</taxon>
        <taxon>Hypocreomycetidae</taxon>
        <taxon>Hypocreales</taxon>
        <taxon>Ophiocordycipitaceae</taxon>
        <taxon>Purpureocillium</taxon>
    </lineage>
</organism>
<accession>A0A179GCG7</accession>
<dbReference type="Pfam" id="PF17111">
    <property type="entry name" value="PigL_N"/>
    <property type="match status" value="1"/>
</dbReference>
<dbReference type="Gene3D" id="3.40.50.300">
    <property type="entry name" value="P-loop containing nucleotide triphosphate hydrolases"/>
    <property type="match status" value="1"/>
</dbReference>
<dbReference type="EMBL" id="JAWRVI010000028">
    <property type="protein sequence ID" value="KAK4087910.1"/>
    <property type="molecule type" value="Genomic_DNA"/>
</dbReference>
<evidence type="ECO:0000313" key="9">
    <source>
        <dbReference type="Proteomes" id="UP001287286"/>
    </source>
</evidence>
<feature type="repeat" description="ANK" evidence="2">
    <location>
        <begin position="942"/>
        <end position="971"/>
    </location>
</feature>
<sequence>MDPLSVSAGVAGFISLGLEVTKSLIEFYKAYKDQDAHIAHTIGELDRLCVALVALDESLKSRKFSSGEQDLVSAIEEAIGECIDYIEELQHQAEKFAKHQSRSVWAKAAAGAHRLAYPFKKTTLEKLKGDISELRSSVSFTLQVLQKRDIEEMRDDIGSVKDILELVHSTALSLAITSWLKAPDPTDLYNYACNKRQPGTGLWFVQGEEFQSWLTTHNSFLWVNGFAGTGKSLLCCTAIQHAFRHRRSNPRIGLGFYFFSFADTNKQTVSGMLRSFILQLSSQQEDSSCPKKLYDTYSTGIPPLHALHDCFHSLVRSFDDVYLFLDALDECPHDAYQPRDSQRDELLETIASMRKWGETGLHLLVTSRDEWEIRESLCSTPTEVVSMHNDFVDSDIANYINSQLRERRRLQKWSKSHTLIREQLMRRANGVFRWVDCQFGALESCLTLAQLKQTLSSLPSTLSETYERLLASVPEHHVEHARRILHIVCFASEEVEVHELVHLAAVDIGTDSAIYDPEDQVHAELFRSVCPGFLDGGKYSVQFAHASVQEYLESRDIGKWDKRAQRFRFDRNKGHAMMACIYLAHFLFDPPPSEEEEGPREHPGAEEASVEVGITEPKPEGQSELVQEPDLEAVWNLELDMDPMLDTDEAARRSFIYREVAGWLKHYRSIADEVERQLPEQMILRLFRNQAAFSRYEACLGPLPSDHPPRCWHGLQIYTAASLGLDFVIASLLDDTSWWKGSEPLREKDMVNHEWRSDTLLHVAARNGHATTVQLLLDRGVEVDVCRGVDVCLLSGSVCPWFLETTPIEGPVVVGTALLEAAWGGHSDIVALLLERGADVNFVSRGSIDRNTDGLHVFHSRVANINNQGAIQGTALQAAAYERKETVVRLLLSRGADTNIQAGQSGTALQAAASNIPSSETVVRLLLDQGADVNAGGGIFGTALQAAAWRGTTDVARLLLDRGADVNAQGGLLGTALIAATSRGTTDIIRLLLDRGADVNAQVGPYGTALVAGTAQNSADIVHVLLEHGADARVRTETYGTAFELAYGNDLLLDTLDVLFHHGLVPASKKAKVKRELRRWVWPQLPRPHVAVEDTELLIGQSWLSSYEEEY</sequence>
<dbReference type="Pfam" id="PF00023">
    <property type="entry name" value="Ank"/>
    <property type="match status" value="1"/>
</dbReference>
<dbReference type="InterPro" id="IPR036770">
    <property type="entry name" value="Ankyrin_rpt-contain_sf"/>
</dbReference>
<dbReference type="AlphaFoldDB" id="A0A179GCG7"/>
<evidence type="ECO:0000313" key="7">
    <source>
        <dbReference type="EMBL" id="OAQ75494.1"/>
    </source>
</evidence>
<reference evidence="6 9" key="3">
    <citation type="journal article" date="2024" name="Microbiol. Resour. Announc.">
        <title>Genome annotations for the ascomycete fungi Trichoderma harzianum, Trichoderma aggressivum, and Purpureocillium lilacinum.</title>
        <authorList>
            <person name="Beijen E.P.W."/>
            <person name="Ohm R.A."/>
        </authorList>
    </citation>
    <scope>NUCLEOTIDE SEQUENCE [LARGE SCALE GENOMIC DNA]</scope>
    <source>
        <strain evidence="6 9">CBS 150709</strain>
    </source>
</reference>
<keyword evidence="1" id="KW-0677">Repeat</keyword>
<comment type="caution">
    <text evidence="7">The sequence shown here is derived from an EMBL/GenBank/DDBJ whole genome shotgun (WGS) entry which is preliminary data.</text>
</comment>
<dbReference type="InterPro" id="IPR002110">
    <property type="entry name" value="Ankyrin_rpt"/>
</dbReference>
<dbReference type="Proteomes" id="UP001287286">
    <property type="component" value="Unassembled WGS sequence"/>
</dbReference>
<feature type="repeat" description="ANK" evidence="2">
    <location>
        <begin position="756"/>
        <end position="788"/>
    </location>
</feature>
<dbReference type="Proteomes" id="UP000078240">
    <property type="component" value="Unassembled WGS sequence"/>
</dbReference>
<name>A0A179GCG7_PURLI</name>
<evidence type="ECO:0000259" key="5">
    <source>
        <dbReference type="Pfam" id="PF24883"/>
    </source>
</evidence>
<dbReference type="PANTHER" id="PTHR10039:SF16">
    <property type="entry name" value="GPI INOSITOL-DEACYLASE"/>
    <property type="match status" value="1"/>
</dbReference>
<feature type="domain" description="Azaphilone pigments biosynthesis cluster protein L N-terminal" evidence="4">
    <location>
        <begin position="1"/>
        <end position="103"/>
    </location>
</feature>
<evidence type="ECO:0000256" key="2">
    <source>
        <dbReference type="PROSITE-ProRule" id="PRU00023"/>
    </source>
</evidence>
<feature type="domain" description="Nephrocystin 3-like N-terminal" evidence="5">
    <location>
        <begin position="199"/>
        <end position="368"/>
    </location>
</feature>
<keyword evidence="9" id="KW-1185">Reference proteome</keyword>
<dbReference type="Gene3D" id="1.25.40.20">
    <property type="entry name" value="Ankyrin repeat-containing domain"/>
    <property type="match status" value="1"/>
</dbReference>
<dbReference type="SUPFAM" id="SSF52540">
    <property type="entry name" value="P-loop containing nucleoside triphosphate hydrolases"/>
    <property type="match status" value="1"/>
</dbReference>
<evidence type="ECO:0000313" key="8">
    <source>
        <dbReference type="Proteomes" id="UP000078240"/>
    </source>
</evidence>
<dbReference type="Pfam" id="PF24883">
    <property type="entry name" value="NPHP3_N"/>
    <property type="match status" value="1"/>
</dbReference>
<dbReference type="PROSITE" id="PS50088">
    <property type="entry name" value="ANK_REPEAT"/>
    <property type="match status" value="6"/>
</dbReference>
<reference evidence="7 8" key="1">
    <citation type="submission" date="2016-01" db="EMBL/GenBank/DDBJ databases">
        <title>Biosynthesis of antibiotic leucinostatins and their inhibition on Phytophthora in bio-control Purpureocillium lilacinum.</title>
        <authorList>
            <person name="Wang G."/>
            <person name="Liu Z."/>
            <person name="Lin R."/>
            <person name="Li E."/>
            <person name="Mao Z."/>
            <person name="Ling J."/>
            <person name="Yin W."/>
            <person name="Xie B."/>
        </authorList>
    </citation>
    <scope>NUCLEOTIDE SEQUENCE [LARGE SCALE GENOMIC DNA]</scope>
    <source>
        <strain evidence="7">PLBJ-1</strain>
    </source>
</reference>
<dbReference type="Pfam" id="PF12796">
    <property type="entry name" value="Ank_2"/>
    <property type="match status" value="2"/>
</dbReference>
<evidence type="ECO:0000313" key="6">
    <source>
        <dbReference type="EMBL" id="KAK4087910.1"/>
    </source>
</evidence>
<evidence type="ECO:0000256" key="1">
    <source>
        <dbReference type="ARBA" id="ARBA00022737"/>
    </source>
</evidence>
<evidence type="ECO:0000259" key="4">
    <source>
        <dbReference type="Pfam" id="PF17111"/>
    </source>
</evidence>
<gene>
    <name evidence="6" type="ORF">Purlil1_7668</name>
    <name evidence="7" type="ORF">VFPBJ_09467</name>
</gene>
<dbReference type="PRINTS" id="PR01415">
    <property type="entry name" value="ANKYRIN"/>
</dbReference>
<protein>
    <submittedName>
        <fullName evidence="7">Ankyrin repeat-containing protein</fullName>
    </submittedName>
</protein>
<dbReference type="SMART" id="SM00248">
    <property type="entry name" value="ANK"/>
    <property type="match status" value="7"/>
</dbReference>
<keyword evidence="2" id="KW-0040">ANK repeat</keyword>
<dbReference type="SUPFAM" id="SSF48403">
    <property type="entry name" value="Ankyrin repeat"/>
    <property type="match status" value="1"/>
</dbReference>
<reference evidence="6" key="2">
    <citation type="submission" date="2023-11" db="EMBL/GenBank/DDBJ databases">
        <authorList>
            <person name="Beijen E."/>
            <person name="Ohm R.A."/>
        </authorList>
    </citation>
    <scope>NUCLEOTIDE SEQUENCE</scope>
    <source>
        <strain evidence="6">CBS 150709</strain>
    </source>
</reference>
<dbReference type="PROSITE" id="PS50297">
    <property type="entry name" value="ANK_REP_REGION"/>
    <property type="match status" value="6"/>
</dbReference>
<feature type="repeat" description="ANK" evidence="2">
    <location>
        <begin position="904"/>
        <end position="938"/>
    </location>
</feature>
<dbReference type="InterPro" id="IPR027417">
    <property type="entry name" value="P-loop_NTPase"/>
</dbReference>
<proteinExistence type="predicted"/>
<feature type="repeat" description="ANK" evidence="2">
    <location>
        <begin position="975"/>
        <end position="1004"/>
    </location>
</feature>
<dbReference type="InterPro" id="IPR031348">
    <property type="entry name" value="PigL_N"/>
</dbReference>
<evidence type="ECO:0000256" key="3">
    <source>
        <dbReference type="SAM" id="MobiDB-lite"/>
    </source>
</evidence>
<dbReference type="InterPro" id="IPR056884">
    <property type="entry name" value="NPHP3-like_N"/>
</dbReference>
<dbReference type="PANTHER" id="PTHR10039">
    <property type="entry name" value="AMELOGENIN"/>
    <property type="match status" value="1"/>
</dbReference>